<dbReference type="Proteomes" id="UP001517247">
    <property type="component" value="Unassembled WGS sequence"/>
</dbReference>
<dbReference type="InterPro" id="IPR024932">
    <property type="entry name" value="ApbE"/>
</dbReference>
<dbReference type="GO" id="GO:0016740">
    <property type="term" value="F:transferase activity"/>
    <property type="evidence" value="ECO:0007669"/>
    <property type="project" value="UniProtKB-KW"/>
</dbReference>
<dbReference type="RefSeq" id="WP_246077073.1">
    <property type="nucleotide sequence ID" value="NZ_SSHJ02000007.1"/>
</dbReference>
<dbReference type="EMBL" id="SSHJ02000007">
    <property type="protein sequence ID" value="MFN0256705.1"/>
    <property type="molecule type" value="Genomic_DNA"/>
</dbReference>
<keyword evidence="6 11" id="KW-0479">Metal-binding</keyword>
<evidence type="ECO:0000256" key="9">
    <source>
        <dbReference type="ARBA" id="ARBA00031306"/>
    </source>
</evidence>
<evidence type="ECO:0000256" key="8">
    <source>
        <dbReference type="ARBA" id="ARBA00022842"/>
    </source>
</evidence>
<evidence type="ECO:0000256" key="2">
    <source>
        <dbReference type="ARBA" id="ARBA00011955"/>
    </source>
</evidence>
<dbReference type="InterPro" id="IPR003374">
    <property type="entry name" value="ApbE-like_sf"/>
</dbReference>
<dbReference type="Pfam" id="PF02424">
    <property type="entry name" value="ApbE"/>
    <property type="match status" value="1"/>
</dbReference>
<dbReference type="Gene3D" id="3.10.520.10">
    <property type="entry name" value="ApbE-like domains"/>
    <property type="match status" value="1"/>
</dbReference>
<dbReference type="PANTHER" id="PTHR30040">
    <property type="entry name" value="THIAMINE BIOSYNTHESIS LIPOPROTEIN APBE"/>
    <property type="match status" value="1"/>
</dbReference>
<evidence type="ECO:0000256" key="3">
    <source>
        <dbReference type="ARBA" id="ARBA00016337"/>
    </source>
</evidence>
<evidence type="ECO:0000256" key="6">
    <source>
        <dbReference type="ARBA" id="ARBA00022723"/>
    </source>
</evidence>
<sequence>MNIKKNYTGTTRKLSALKATRLSLFLASALVVLVFNAFKQADGLKFYQLSGYAQGTMYNINYYHRNQAVSKKQIDSILVAIDSSLSIYKDYSLITTFNQSARGLKMDVHLQTVVEKSLAISKKSNGAFDITVYPLVNAWGFGLSKPTIPPSHAEIKKLLGNTGYQNIEIKGNELLKRKPQIQIDVNGIAQGYSVDLIADFLEKNGVRHYMAELGGELRVKGKKPENQSFKIGIEAVSDIDFAPLTKYIEIDSGAITTSGNYRKFMELGTEQSNHIINPKTGYYQKNSLVSVTVYAPDAITADGYDNVLMNLGLEKSLSFLAKHKELAAYFVYKKDGKIKDTCSVGFPKIKEF</sequence>
<evidence type="ECO:0000256" key="4">
    <source>
        <dbReference type="ARBA" id="ARBA00022630"/>
    </source>
</evidence>
<protein>
    <recommendedName>
        <fullName evidence="3 11">FAD:protein FMN transferase</fullName>
        <ecNumber evidence="2 11">2.7.1.180</ecNumber>
    </recommendedName>
    <alternativeName>
        <fullName evidence="9 11">Flavin transferase</fullName>
    </alternativeName>
</protein>
<comment type="catalytic activity">
    <reaction evidence="10 11">
        <text>L-threonyl-[protein] + FAD = FMN-L-threonyl-[protein] + AMP + H(+)</text>
        <dbReference type="Rhea" id="RHEA:36847"/>
        <dbReference type="Rhea" id="RHEA-COMP:11060"/>
        <dbReference type="Rhea" id="RHEA-COMP:11061"/>
        <dbReference type="ChEBI" id="CHEBI:15378"/>
        <dbReference type="ChEBI" id="CHEBI:30013"/>
        <dbReference type="ChEBI" id="CHEBI:57692"/>
        <dbReference type="ChEBI" id="CHEBI:74257"/>
        <dbReference type="ChEBI" id="CHEBI:456215"/>
        <dbReference type="EC" id="2.7.1.180"/>
    </reaction>
</comment>
<dbReference type="EC" id="2.7.1.180" evidence="2 11"/>
<keyword evidence="8 11" id="KW-0460">Magnesium</keyword>
<gene>
    <name evidence="12" type="ORF">E6A44_014040</name>
</gene>
<evidence type="ECO:0000313" key="12">
    <source>
        <dbReference type="EMBL" id="MFN0256705.1"/>
    </source>
</evidence>
<evidence type="ECO:0000256" key="1">
    <source>
        <dbReference type="ARBA" id="ARBA00001946"/>
    </source>
</evidence>
<comment type="cofactor">
    <cofactor evidence="1">
        <name>Mg(2+)</name>
        <dbReference type="ChEBI" id="CHEBI:18420"/>
    </cofactor>
</comment>
<keyword evidence="7 11" id="KW-0274">FAD</keyword>
<dbReference type="SUPFAM" id="SSF143631">
    <property type="entry name" value="ApbE-like"/>
    <property type="match status" value="1"/>
</dbReference>
<proteinExistence type="inferred from homology"/>
<dbReference type="PANTHER" id="PTHR30040:SF2">
    <property type="entry name" value="FAD:PROTEIN FMN TRANSFERASE"/>
    <property type="match status" value="1"/>
</dbReference>
<comment type="similarity">
    <text evidence="11">Belongs to the ApbE family.</text>
</comment>
<accession>A0ABW9J938</accession>
<evidence type="ECO:0000256" key="7">
    <source>
        <dbReference type="ARBA" id="ARBA00022827"/>
    </source>
</evidence>
<organism evidence="12 13">
    <name type="scientific">Pedobacter ureilyticus</name>
    <dbReference type="NCBI Taxonomy" id="1393051"/>
    <lineage>
        <taxon>Bacteria</taxon>
        <taxon>Pseudomonadati</taxon>
        <taxon>Bacteroidota</taxon>
        <taxon>Sphingobacteriia</taxon>
        <taxon>Sphingobacteriales</taxon>
        <taxon>Sphingobacteriaceae</taxon>
        <taxon>Pedobacter</taxon>
    </lineage>
</organism>
<keyword evidence="4 11" id="KW-0285">Flavoprotein</keyword>
<name>A0ABW9J938_9SPHI</name>
<comment type="caution">
    <text evidence="12">The sequence shown here is derived from an EMBL/GenBank/DDBJ whole genome shotgun (WGS) entry which is preliminary data.</text>
</comment>
<evidence type="ECO:0000313" key="13">
    <source>
        <dbReference type="Proteomes" id="UP001517247"/>
    </source>
</evidence>
<evidence type="ECO:0000256" key="10">
    <source>
        <dbReference type="ARBA" id="ARBA00048540"/>
    </source>
</evidence>
<evidence type="ECO:0000256" key="5">
    <source>
        <dbReference type="ARBA" id="ARBA00022679"/>
    </source>
</evidence>
<keyword evidence="13" id="KW-1185">Reference proteome</keyword>
<evidence type="ECO:0000256" key="11">
    <source>
        <dbReference type="PIRNR" id="PIRNR006268"/>
    </source>
</evidence>
<dbReference type="PIRSF" id="PIRSF006268">
    <property type="entry name" value="ApbE"/>
    <property type="match status" value="1"/>
</dbReference>
<keyword evidence="5 11" id="KW-0808">Transferase</keyword>
<reference evidence="12 13" key="1">
    <citation type="submission" date="2024-12" db="EMBL/GenBank/DDBJ databases">
        <authorList>
            <person name="Hu S."/>
        </authorList>
    </citation>
    <scope>NUCLEOTIDE SEQUENCE [LARGE SCALE GENOMIC DNA]</scope>
    <source>
        <strain evidence="12 13">THG-T11</strain>
    </source>
</reference>